<dbReference type="GO" id="GO:0030497">
    <property type="term" value="P:fatty acid elongation"/>
    <property type="evidence" value="ECO:0007669"/>
    <property type="project" value="TreeGrafter"/>
</dbReference>
<dbReference type="GO" id="GO:0016616">
    <property type="term" value="F:oxidoreductase activity, acting on the CH-OH group of donors, NAD or NADP as acceptor"/>
    <property type="evidence" value="ECO:0007669"/>
    <property type="project" value="TreeGrafter"/>
</dbReference>
<comment type="caution">
    <text evidence="2">The sequence shown here is derived from an EMBL/GenBank/DDBJ whole genome shotgun (WGS) entry which is preliminary data.</text>
</comment>
<dbReference type="PANTHER" id="PTHR42760:SF40">
    <property type="entry name" value="3-OXOACYL-[ACYL-CARRIER-PROTEIN] REDUCTASE, CHLOROPLASTIC"/>
    <property type="match status" value="1"/>
</dbReference>
<dbReference type="FunFam" id="3.40.50.720:FF:000084">
    <property type="entry name" value="Short-chain dehydrogenase reductase"/>
    <property type="match status" value="1"/>
</dbReference>
<dbReference type="Gene3D" id="3.40.50.720">
    <property type="entry name" value="NAD(P)-binding Rossmann-like Domain"/>
    <property type="match status" value="1"/>
</dbReference>
<dbReference type="InterPro" id="IPR002347">
    <property type="entry name" value="SDR_fam"/>
</dbReference>
<evidence type="ECO:0000256" key="1">
    <source>
        <dbReference type="ARBA" id="ARBA00006484"/>
    </source>
</evidence>
<dbReference type="PRINTS" id="PR00081">
    <property type="entry name" value="GDHRDH"/>
</dbReference>
<dbReference type="Pfam" id="PF13561">
    <property type="entry name" value="adh_short_C2"/>
    <property type="match status" value="1"/>
</dbReference>
<accession>A0A955L171</accession>
<organism evidence="2 3">
    <name type="scientific">Candidatus Dojkabacteria bacterium</name>
    <dbReference type="NCBI Taxonomy" id="2099670"/>
    <lineage>
        <taxon>Bacteria</taxon>
        <taxon>Candidatus Dojkabacteria</taxon>
    </lineage>
</organism>
<comment type="similarity">
    <text evidence="1">Belongs to the short-chain dehydrogenases/reductases (SDR) family.</text>
</comment>
<sequence length="242" mass="26133">MELKDKKLLITGASSGIGQAIAITLANAGAYIAFTYNSNEAGAKETLKQIGEHGLMFKVDFANEDEIDALFEKLNKEWGSLDILVNNAGVNRPRGLFDTKDWKGVFQIDLFSAVKTIGLAVELMEDKGKILNITSIYGFGKACYKGIAPYGAAKAALNHYTEVLAKNLAPGILVNAVAPGYVKTPLWGDKSEQEFKDSGEEQLIERMIEPSEIANMAKAILENDAMTGEIVIVDGGLSLKTI</sequence>
<reference evidence="2" key="2">
    <citation type="journal article" date="2021" name="Microbiome">
        <title>Successional dynamics and alternative stable states in a saline activated sludge microbial community over 9 years.</title>
        <authorList>
            <person name="Wang Y."/>
            <person name="Ye J."/>
            <person name="Ju F."/>
            <person name="Liu L."/>
            <person name="Boyd J.A."/>
            <person name="Deng Y."/>
            <person name="Parks D.H."/>
            <person name="Jiang X."/>
            <person name="Yin X."/>
            <person name="Woodcroft B.J."/>
            <person name="Tyson G.W."/>
            <person name="Hugenholtz P."/>
            <person name="Polz M.F."/>
            <person name="Zhang T."/>
        </authorList>
    </citation>
    <scope>NUCLEOTIDE SEQUENCE</scope>
    <source>
        <strain evidence="2">HKST-UBA13</strain>
    </source>
</reference>
<gene>
    <name evidence="2" type="ORF">KC678_01400</name>
</gene>
<dbReference type="SUPFAM" id="SSF51735">
    <property type="entry name" value="NAD(P)-binding Rossmann-fold domains"/>
    <property type="match status" value="1"/>
</dbReference>
<proteinExistence type="inferred from homology"/>
<dbReference type="InterPro" id="IPR036291">
    <property type="entry name" value="NAD(P)-bd_dom_sf"/>
</dbReference>
<dbReference type="AlphaFoldDB" id="A0A955L171"/>
<dbReference type="EMBL" id="JAGQLJ010000025">
    <property type="protein sequence ID" value="MCA9380898.1"/>
    <property type="molecule type" value="Genomic_DNA"/>
</dbReference>
<dbReference type="PANTHER" id="PTHR42760">
    <property type="entry name" value="SHORT-CHAIN DEHYDROGENASES/REDUCTASES FAMILY MEMBER"/>
    <property type="match status" value="1"/>
</dbReference>
<evidence type="ECO:0000313" key="3">
    <source>
        <dbReference type="Proteomes" id="UP000775877"/>
    </source>
</evidence>
<reference evidence="2" key="1">
    <citation type="submission" date="2020-04" db="EMBL/GenBank/DDBJ databases">
        <authorList>
            <person name="Zhang T."/>
        </authorList>
    </citation>
    <scope>NUCLEOTIDE SEQUENCE</scope>
    <source>
        <strain evidence="2">HKST-UBA13</strain>
    </source>
</reference>
<dbReference type="PRINTS" id="PR00080">
    <property type="entry name" value="SDRFAMILY"/>
</dbReference>
<dbReference type="CDD" id="cd05233">
    <property type="entry name" value="SDR_c"/>
    <property type="match status" value="1"/>
</dbReference>
<name>A0A955L171_9BACT</name>
<evidence type="ECO:0000313" key="2">
    <source>
        <dbReference type="EMBL" id="MCA9380898.1"/>
    </source>
</evidence>
<dbReference type="Proteomes" id="UP000775877">
    <property type="component" value="Unassembled WGS sequence"/>
</dbReference>
<protein>
    <submittedName>
        <fullName evidence="2">SDR family oxidoreductase</fullName>
    </submittedName>
</protein>